<dbReference type="InterPro" id="IPR003661">
    <property type="entry name" value="HisK_dim/P_dom"/>
</dbReference>
<dbReference type="InterPro" id="IPR003594">
    <property type="entry name" value="HATPase_dom"/>
</dbReference>
<comment type="catalytic activity">
    <reaction evidence="1">
        <text>ATP + protein L-histidine = ADP + protein N-phospho-L-histidine.</text>
        <dbReference type="EC" id="2.7.13.3"/>
    </reaction>
</comment>
<dbReference type="SUPFAM" id="SSF52172">
    <property type="entry name" value="CheY-like"/>
    <property type="match status" value="1"/>
</dbReference>
<dbReference type="Pfam" id="PF02518">
    <property type="entry name" value="HATPase_c"/>
    <property type="match status" value="1"/>
</dbReference>
<dbReference type="CDD" id="cd00082">
    <property type="entry name" value="HisKA"/>
    <property type="match status" value="1"/>
</dbReference>
<dbReference type="Gene3D" id="3.40.50.2300">
    <property type="match status" value="1"/>
</dbReference>
<dbReference type="PROSITE" id="PS50109">
    <property type="entry name" value="HIS_KIN"/>
    <property type="match status" value="1"/>
</dbReference>
<dbReference type="SMART" id="SM00387">
    <property type="entry name" value="HATPase_c"/>
    <property type="match status" value="1"/>
</dbReference>
<organism evidence="8 9">
    <name type="scientific">Sphingobium boeckii</name>
    <dbReference type="NCBI Taxonomy" id="1082345"/>
    <lineage>
        <taxon>Bacteria</taxon>
        <taxon>Pseudomonadati</taxon>
        <taxon>Pseudomonadota</taxon>
        <taxon>Alphaproteobacteria</taxon>
        <taxon>Sphingomonadales</taxon>
        <taxon>Sphingomonadaceae</taxon>
        <taxon>Sphingobium</taxon>
    </lineage>
</organism>
<dbReference type="PANTHER" id="PTHR43065">
    <property type="entry name" value="SENSOR HISTIDINE KINASE"/>
    <property type="match status" value="1"/>
</dbReference>
<dbReference type="InterPro" id="IPR004358">
    <property type="entry name" value="Sig_transdc_His_kin-like_C"/>
</dbReference>
<evidence type="ECO:0000256" key="3">
    <source>
        <dbReference type="ARBA" id="ARBA00022553"/>
    </source>
</evidence>
<dbReference type="SMART" id="SM00388">
    <property type="entry name" value="HisKA"/>
    <property type="match status" value="1"/>
</dbReference>
<feature type="transmembrane region" description="Helical" evidence="5">
    <location>
        <begin position="12"/>
        <end position="32"/>
    </location>
</feature>
<evidence type="ECO:0000256" key="2">
    <source>
        <dbReference type="ARBA" id="ARBA00012438"/>
    </source>
</evidence>
<evidence type="ECO:0000256" key="5">
    <source>
        <dbReference type="SAM" id="Phobius"/>
    </source>
</evidence>
<evidence type="ECO:0000313" key="8">
    <source>
        <dbReference type="EMBL" id="MBB5687162.1"/>
    </source>
</evidence>
<dbReference type="Proteomes" id="UP000549617">
    <property type="component" value="Unassembled WGS sequence"/>
</dbReference>
<dbReference type="InterPro" id="IPR005467">
    <property type="entry name" value="His_kinase_dom"/>
</dbReference>
<keyword evidence="5" id="KW-1133">Transmembrane helix</keyword>
<dbReference type="PRINTS" id="PR00344">
    <property type="entry name" value="BCTRLSENSOR"/>
</dbReference>
<comment type="caution">
    <text evidence="8">The sequence shown here is derived from an EMBL/GenBank/DDBJ whole genome shotgun (WGS) entry which is preliminary data.</text>
</comment>
<proteinExistence type="predicted"/>
<feature type="modified residue" description="4-aspartylphosphate" evidence="4">
    <location>
        <position position="550"/>
    </location>
</feature>
<dbReference type="Gene3D" id="3.30.565.10">
    <property type="entry name" value="Histidine kinase-like ATPase, C-terminal domain"/>
    <property type="match status" value="1"/>
</dbReference>
<accession>A0A7W9AKJ2</accession>
<dbReference type="Pfam" id="PF00072">
    <property type="entry name" value="Response_reg"/>
    <property type="match status" value="1"/>
</dbReference>
<feature type="domain" description="Histidine kinase" evidence="6">
    <location>
        <begin position="253"/>
        <end position="477"/>
    </location>
</feature>
<evidence type="ECO:0000313" key="9">
    <source>
        <dbReference type="Proteomes" id="UP000549617"/>
    </source>
</evidence>
<dbReference type="RefSeq" id="WP_184020350.1">
    <property type="nucleotide sequence ID" value="NZ_JACIJC010000005.1"/>
</dbReference>
<evidence type="ECO:0000256" key="4">
    <source>
        <dbReference type="PROSITE-ProRule" id="PRU00169"/>
    </source>
</evidence>
<evidence type="ECO:0000259" key="7">
    <source>
        <dbReference type="PROSITE" id="PS50110"/>
    </source>
</evidence>
<dbReference type="InterPro" id="IPR036097">
    <property type="entry name" value="HisK_dim/P_sf"/>
</dbReference>
<dbReference type="InterPro" id="IPR001789">
    <property type="entry name" value="Sig_transdc_resp-reg_receiver"/>
</dbReference>
<dbReference type="PROSITE" id="PS50110">
    <property type="entry name" value="RESPONSE_REGULATORY"/>
    <property type="match status" value="1"/>
</dbReference>
<keyword evidence="8" id="KW-0418">Kinase</keyword>
<dbReference type="CDD" id="cd19410">
    <property type="entry name" value="HK9-like_sensor"/>
    <property type="match status" value="1"/>
</dbReference>
<dbReference type="Gene3D" id="1.10.287.130">
    <property type="match status" value="1"/>
</dbReference>
<dbReference type="InterPro" id="IPR036890">
    <property type="entry name" value="HATPase_C_sf"/>
</dbReference>
<dbReference type="AlphaFoldDB" id="A0A7W9AKJ2"/>
<keyword evidence="9" id="KW-1185">Reference proteome</keyword>
<dbReference type="EMBL" id="JACIJC010000005">
    <property type="protein sequence ID" value="MBB5687162.1"/>
    <property type="molecule type" value="Genomic_DNA"/>
</dbReference>
<dbReference type="GO" id="GO:0000155">
    <property type="term" value="F:phosphorelay sensor kinase activity"/>
    <property type="evidence" value="ECO:0007669"/>
    <property type="project" value="InterPro"/>
</dbReference>
<feature type="domain" description="Response regulatory" evidence="7">
    <location>
        <begin position="500"/>
        <end position="615"/>
    </location>
</feature>
<evidence type="ECO:0000259" key="6">
    <source>
        <dbReference type="PROSITE" id="PS50109"/>
    </source>
</evidence>
<sequence length="618" mass="65932">MTGDKLSWRALWPILLGFAVLTGMVGASLWLARGQEAAGVEAGRLFDYQASLLEALSATKDAEIGQRGYVLTGAPTYLAPYESGASRAGAALDDIARHGGTHGVAVAAALRPLVNAKMAEMRDTVALTAKGDHIGALAIVRSDRGMAIMDRIRATVGSEVRATRARLEASRTAAAMQAQALNVGLVAGLLVVLLTAYFWIRSSRQQLIGMRAARDEARITYNALRSENTAREAAEGQVRQMQKMESIGQLTGGIAHDFNNMLAIVIGNLDLAARRIESDPKKALRSIAGAQEGAERAATLTARLLAFSRQQPLAPEALDANKLVTSMSELLRRTLDEQVPIETVLAGGLWRTMADAGQLENAIVNLAVNARDAMPDGGKLTIETANAHLDDAYAASRAEVTPGQYVLICVSDTGTGMAPEVIERAFDPFFTTKAVGKGTGLGLSQVFGFVKQSGGHIAIYSEVGDGTTIKMYLPRAFGTVDAARPAESEDDVPRGRTEEVILVVEDEERVRHFAVDALRELGYTTVSAGSGAEALKILAEQPSVAMLFTDVVMPEMDGRRLVEAAKIDRPGLKVVYTTGYTRNAVVHNGRLDAGVNLLAKPYSIAQLARKIRGALDEI</sequence>
<gene>
    <name evidence="8" type="ORF">FHS49_003190</name>
</gene>
<feature type="transmembrane region" description="Helical" evidence="5">
    <location>
        <begin position="180"/>
        <end position="200"/>
    </location>
</feature>
<protein>
    <recommendedName>
        <fullName evidence="2">histidine kinase</fullName>
        <ecNumber evidence="2">2.7.13.3</ecNumber>
    </recommendedName>
</protein>
<dbReference type="SMART" id="SM00448">
    <property type="entry name" value="REC"/>
    <property type="match status" value="1"/>
</dbReference>
<dbReference type="InterPro" id="IPR011006">
    <property type="entry name" value="CheY-like_superfamily"/>
</dbReference>
<keyword evidence="5" id="KW-0812">Transmembrane</keyword>
<dbReference type="EC" id="2.7.13.3" evidence="2"/>
<dbReference type="SUPFAM" id="SSF47384">
    <property type="entry name" value="Homodimeric domain of signal transducing histidine kinase"/>
    <property type="match status" value="1"/>
</dbReference>
<keyword evidence="5" id="KW-0472">Membrane</keyword>
<dbReference type="CDD" id="cd16919">
    <property type="entry name" value="HATPase_CckA-like"/>
    <property type="match status" value="1"/>
</dbReference>
<evidence type="ECO:0000256" key="1">
    <source>
        <dbReference type="ARBA" id="ARBA00000085"/>
    </source>
</evidence>
<reference evidence="8 9" key="1">
    <citation type="submission" date="2020-08" db="EMBL/GenBank/DDBJ databases">
        <title>Genomic Encyclopedia of Type Strains, Phase IV (KMG-IV): sequencing the most valuable type-strain genomes for metagenomic binning, comparative biology and taxonomic classification.</title>
        <authorList>
            <person name="Goeker M."/>
        </authorList>
    </citation>
    <scope>NUCLEOTIDE SEQUENCE [LARGE SCALE GENOMIC DNA]</scope>
    <source>
        <strain evidence="8 9">DSM 25079</strain>
    </source>
</reference>
<dbReference type="PANTHER" id="PTHR43065:SF49">
    <property type="entry name" value="HISTIDINE KINASE"/>
    <property type="match status" value="1"/>
</dbReference>
<dbReference type="Pfam" id="PF05227">
    <property type="entry name" value="CHASE3"/>
    <property type="match status" value="1"/>
</dbReference>
<name>A0A7W9AKJ2_9SPHN</name>
<dbReference type="SUPFAM" id="SSF55874">
    <property type="entry name" value="ATPase domain of HSP90 chaperone/DNA topoisomerase II/histidine kinase"/>
    <property type="match status" value="1"/>
</dbReference>
<keyword evidence="8" id="KW-0808">Transferase</keyword>
<keyword evidence="3 4" id="KW-0597">Phosphoprotein</keyword>
<dbReference type="InterPro" id="IPR007891">
    <property type="entry name" value="CHASE3"/>
</dbReference>